<dbReference type="InterPro" id="IPR001650">
    <property type="entry name" value="Helicase_C-like"/>
</dbReference>
<dbReference type="GO" id="GO:0005829">
    <property type="term" value="C:cytosol"/>
    <property type="evidence" value="ECO:0007669"/>
    <property type="project" value="TreeGrafter"/>
</dbReference>
<evidence type="ECO:0000259" key="11">
    <source>
        <dbReference type="PROSITE" id="PS51195"/>
    </source>
</evidence>
<dbReference type="GO" id="GO:0003724">
    <property type="term" value="F:RNA helicase activity"/>
    <property type="evidence" value="ECO:0007669"/>
    <property type="project" value="InterPro"/>
</dbReference>
<proteinExistence type="inferred from homology"/>
<dbReference type="Gene3D" id="3.40.50.300">
    <property type="entry name" value="P-loop containing nucleotide triphosphate hydrolases"/>
    <property type="match status" value="2"/>
</dbReference>
<dbReference type="CDD" id="cd00268">
    <property type="entry name" value="DEADc"/>
    <property type="match status" value="1"/>
</dbReference>
<evidence type="ECO:0000256" key="6">
    <source>
        <dbReference type="PROSITE-ProRule" id="PRU00552"/>
    </source>
</evidence>
<reference evidence="12" key="1">
    <citation type="submission" date="2020-01" db="EMBL/GenBank/DDBJ databases">
        <authorList>
            <person name="Meier V. D."/>
            <person name="Meier V D."/>
        </authorList>
    </citation>
    <scope>NUCLEOTIDE SEQUENCE</scope>
    <source>
        <strain evidence="12">HLG_WM_MAG_07</strain>
    </source>
</reference>
<evidence type="ECO:0000256" key="3">
    <source>
        <dbReference type="ARBA" id="ARBA00022806"/>
    </source>
</evidence>
<dbReference type="GO" id="GO:0016787">
    <property type="term" value="F:hydrolase activity"/>
    <property type="evidence" value="ECO:0007669"/>
    <property type="project" value="UniProtKB-KW"/>
</dbReference>
<dbReference type="PROSITE" id="PS51194">
    <property type="entry name" value="HELICASE_CTER"/>
    <property type="match status" value="1"/>
</dbReference>
<keyword evidence="3 7" id="KW-0347">Helicase</keyword>
<feature type="region of interest" description="Disordered" evidence="8">
    <location>
        <begin position="379"/>
        <end position="414"/>
    </location>
</feature>
<sequence>MFTKFQLATALTKAIEEKGFTKPTDVQAKTIPEILEGKDVLVGAETGSGKTIAYLLPLLQKLILQRAKSGVNWGKGNHVRALILVPTRELAQQVRDETLFFAQRIYPKMTCKAVYGGVDLESQIRNLATGSEVLVATPARVMRMLENKAIKFDKLRTVIVDEADRMVSKSFKEELERVLEELPPERQSLLFTATLPDSIRWLVRELLDAPVIINIDDTTEERIEERVVTVNRGKKLALLQHLLETEDWKQVLVFATSKKSCSKLYRELSEEHDDVAVLHSNLPQKVRSEAIEKFKEGKARVLICTDVAARGLDVEALPCVINYELPREPNDYTHRIGRTGRAGNAGMAISLIAHHEYAHFDVIEKRIGMRLERERVEGFEAAAKAPSAPNSAKKDKKKKTKRNKVSKKKKSKKA</sequence>
<feature type="domain" description="Helicase ATP-binding" evidence="9">
    <location>
        <begin position="31"/>
        <end position="213"/>
    </location>
</feature>
<accession>A0A6S6SK37</accession>
<feature type="domain" description="DEAD-box RNA helicase Q" evidence="11">
    <location>
        <begin position="1"/>
        <end position="28"/>
    </location>
</feature>
<name>A0A6S6SK37_9GAMM</name>
<evidence type="ECO:0000256" key="8">
    <source>
        <dbReference type="SAM" id="MobiDB-lite"/>
    </source>
</evidence>
<feature type="compositionally biased region" description="Basic residues" evidence="8">
    <location>
        <begin position="394"/>
        <end position="414"/>
    </location>
</feature>
<dbReference type="InterPro" id="IPR011545">
    <property type="entry name" value="DEAD/DEAH_box_helicase_dom"/>
</dbReference>
<keyword evidence="1 7" id="KW-0547">Nucleotide-binding</keyword>
<keyword evidence="4 7" id="KW-0067">ATP-binding</keyword>
<dbReference type="EMBL" id="CACVAY010000027">
    <property type="protein sequence ID" value="CAA6805446.1"/>
    <property type="molecule type" value="Genomic_DNA"/>
</dbReference>
<dbReference type="GO" id="GO:0003676">
    <property type="term" value="F:nucleic acid binding"/>
    <property type="evidence" value="ECO:0007669"/>
    <property type="project" value="InterPro"/>
</dbReference>
<dbReference type="InterPro" id="IPR014001">
    <property type="entry name" value="Helicase_ATP-bd"/>
</dbReference>
<dbReference type="GO" id="GO:0005524">
    <property type="term" value="F:ATP binding"/>
    <property type="evidence" value="ECO:0007669"/>
    <property type="project" value="UniProtKB-KW"/>
</dbReference>
<evidence type="ECO:0000313" key="12">
    <source>
        <dbReference type="EMBL" id="CAA6805446.1"/>
    </source>
</evidence>
<keyword evidence="2 7" id="KW-0378">Hydrolase</keyword>
<gene>
    <name evidence="12" type="ORF">HELGO_WM11913</name>
</gene>
<evidence type="ECO:0000256" key="4">
    <source>
        <dbReference type="ARBA" id="ARBA00022840"/>
    </source>
</evidence>
<evidence type="ECO:0000256" key="2">
    <source>
        <dbReference type="ARBA" id="ARBA00022801"/>
    </source>
</evidence>
<dbReference type="CDD" id="cd18787">
    <property type="entry name" value="SF2_C_DEAD"/>
    <property type="match status" value="1"/>
</dbReference>
<evidence type="ECO:0000256" key="1">
    <source>
        <dbReference type="ARBA" id="ARBA00022741"/>
    </source>
</evidence>
<dbReference type="Pfam" id="PF00270">
    <property type="entry name" value="DEAD"/>
    <property type="match status" value="1"/>
</dbReference>
<feature type="short sequence motif" description="Q motif" evidence="6">
    <location>
        <begin position="1"/>
        <end position="28"/>
    </location>
</feature>
<dbReference type="Pfam" id="PF00271">
    <property type="entry name" value="Helicase_C"/>
    <property type="match status" value="1"/>
</dbReference>
<feature type="compositionally biased region" description="Low complexity" evidence="8">
    <location>
        <begin position="381"/>
        <end position="391"/>
    </location>
</feature>
<dbReference type="PROSITE" id="PS51195">
    <property type="entry name" value="Q_MOTIF"/>
    <property type="match status" value="1"/>
</dbReference>
<dbReference type="InterPro" id="IPR000629">
    <property type="entry name" value="RNA-helicase_DEAD-box_CS"/>
</dbReference>
<dbReference type="PROSITE" id="PS00039">
    <property type="entry name" value="DEAD_ATP_HELICASE"/>
    <property type="match status" value="1"/>
</dbReference>
<dbReference type="SUPFAM" id="SSF52540">
    <property type="entry name" value="P-loop containing nucleoside triphosphate hydrolases"/>
    <property type="match status" value="1"/>
</dbReference>
<evidence type="ECO:0000256" key="5">
    <source>
        <dbReference type="ARBA" id="ARBA00038437"/>
    </source>
</evidence>
<dbReference type="PANTHER" id="PTHR47959:SF13">
    <property type="entry name" value="ATP-DEPENDENT RNA HELICASE RHLE"/>
    <property type="match status" value="1"/>
</dbReference>
<comment type="similarity">
    <text evidence="5 7">Belongs to the DEAD box helicase family.</text>
</comment>
<dbReference type="InterPro" id="IPR050079">
    <property type="entry name" value="DEAD_box_RNA_helicase"/>
</dbReference>
<dbReference type="SMART" id="SM00487">
    <property type="entry name" value="DEXDc"/>
    <property type="match status" value="1"/>
</dbReference>
<evidence type="ECO:0000259" key="9">
    <source>
        <dbReference type="PROSITE" id="PS51192"/>
    </source>
</evidence>
<dbReference type="InterPro" id="IPR044742">
    <property type="entry name" value="DEAD/DEAH_RhlB"/>
</dbReference>
<dbReference type="PANTHER" id="PTHR47959">
    <property type="entry name" value="ATP-DEPENDENT RNA HELICASE RHLE-RELATED"/>
    <property type="match status" value="1"/>
</dbReference>
<dbReference type="PROSITE" id="PS51192">
    <property type="entry name" value="HELICASE_ATP_BIND_1"/>
    <property type="match status" value="1"/>
</dbReference>
<protein>
    <submittedName>
        <fullName evidence="12">ATP-dependent RNA helicase RhlE</fullName>
    </submittedName>
</protein>
<evidence type="ECO:0000259" key="10">
    <source>
        <dbReference type="PROSITE" id="PS51194"/>
    </source>
</evidence>
<organism evidence="12">
    <name type="scientific">uncultured Thiotrichaceae bacterium</name>
    <dbReference type="NCBI Taxonomy" id="298394"/>
    <lineage>
        <taxon>Bacteria</taxon>
        <taxon>Pseudomonadati</taxon>
        <taxon>Pseudomonadota</taxon>
        <taxon>Gammaproteobacteria</taxon>
        <taxon>Thiotrichales</taxon>
        <taxon>Thiotrichaceae</taxon>
        <taxon>environmental samples</taxon>
    </lineage>
</organism>
<dbReference type="InterPro" id="IPR014014">
    <property type="entry name" value="RNA_helicase_DEAD_Q_motif"/>
</dbReference>
<dbReference type="InterPro" id="IPR027417">
    <property type="entry name" value="P-loop_NTPase"/>
</dbReference>
<feature type="domain" description="Helicase C-terminal" evidence="10">
    <location>
        <begin position="237"/>
        <end position="387"/>
    </location>
</feature>
<evidence type="ECO:0000256" key="7">
    <source>
        <dbReference type="RuleBase" id="RU000492"/>
    </source>
</evidence>
<dbReference type="AlphaFoldDB" id="A0A6S6SK37"/>
<dbReference type="SMART" id="SM00490">
    <property type="entry name" value="HELICc"/>
    <property type="match status" value="1"/>
</dbReference>